<feature type="transmembrane region" description="Helical" evidence="1">
    <location>
        <begin position="34"/>
        <end position="54"/>
    </location>
</feature>
<feature type="transmembrane region" description="Helical" evidence="1">
    <location>
        <begin position="61"/>
        <end position="81"/>
    </location>
</feature>
<keyword evidence="1" id="KW-0472">Membrane</keyword>
<organism evidence="2 3">
    <name type="scientific">Ilex paraguariensis</name>
    <name type="common">yerba mate</name>
    <dbReference type="NCBI Taxonomy" id="185542"/>
    <lineage>
        <taxon>Eukaryota</taxon>
        <taxon>Viridiplantae</taxon>
        <taxon>Streptophyta</taxon>
        <taxon>Embryophyta</taxon>
        <taxon>Tracheophyta</taxon>
        <taxon>Spermatophyta</taxon>
        <taxon>Magnoliopsida</taxon>
        <taxon>eudicotyledons</taxon>
        <taxon>Gunneridae</taxon>
        <taxon>Pentapetalae</taxon>
        <taxon>asterids</taxon>
        <taxon>campanulids</taxon>
        <taxon>Aquifoliales</taxon>
        <taxon>Aquifoliaceae</taxon>
        <taxon>Ilex</taxon>
    </lineage>
</organism>
<proteinExistence type="predicted"/>
<feature type="transmembrane region" description="Helical" evidence="1">
    <location>
        <begin position="7"/>
        <end position="28"/>
    </location>
</feature>
<sequence length="217" mass="24520">MFGEVCLWCHLLCFSVLLVVLIGLRLAVGAFPSWVLLCCQFVAMWLCAMVHVFCCGLGVMLLGIVVLGLSCLFLLASHPLFCLCALSRDWEVVWMLWRCMCCLVFWAVLNGFLGSISVWMQCVMCFWGGGSGAGYFQLVGESSYLVLTSKFISAGFTTGIQCIDCFGFIRSFSNWNDYESTNDCFENQRKHKRCLNFEIAWRALYKSRWPSLLGGFN</sequence>
<keyword evidence="1" id="KW-0812">Transmembrane</keyword>
<keyword evidence="1" id="KW-1133">Transmembrane helix</keyword>
<keyword evidence="3" id="KW-1185">Reference proteome</keyword>
<feature type="transmembrane region" description="Helical" evidence="1">
    <location>
        <begin position="93"/>
        <end position="113"/>
    </location>
</feature>
<gene>
    <name evidence="2" type="ORF">ILEXP_LOCUS41598</name>
</gene>
<accession>A0ABC8TWQ1</accession>
<dbReference type="AlphaFoldDB" id="A0ABC8TWQ1"/>
<evidence type="ECO:0000313" key="3">
    <source>
        <dbReference type="Proteomes" id="UP001642360"/>
    </source>
</evidence>
<reference evidence="2 3" key="1">
    <citation type="submission" date="2024-02" db="EMBL/GenBank/DDBJ databases">
        <authorList>
            <person name="Vignale AGUSTIN F."/>
            <person name="Sosa J E."/>
            <person name="Modenutti C."/>
        </authorList>
    </citation>
    <scope>NUCLEOTIDE SEQUENCE [LARGE SCALE GENOMIC DNA]</scope>
</reference>
<name>A0ABC8TWQ1_9AQUA</name>
<protein>
    <submittedName>
        <fullName evidence="2">Uncharacterized protein</fullName>
    </submittedName>
</protein>
<evidence type="ECO:0000313" key="2">
    <source>
        <dbReference type="EMBL" id="CAK9171970.1"/>
    </source>
</evidence>
<dbReference type="Proteomes" id="UP001642360">
    <property type="component" value="Unassembled WGS sequence"/>
</dbReference>
<evidence type="ECO:0000256" key="1">
    <source>
        <dbReference type="SAM" id="Phobius"/>
    </source>
</evidence>
<dbReference type="EMBL" id="CAUOFW020005880">
    <property type="protein sequence ID" value="CAK9171970.1"/>
    <property type="molecule type" value="Genomic_DNA"/>
</dbReference>
<comment type="caution">
    <text evidence="2">The sequence shown here is derived from an EMBL/GenBank/DDBJ whole genome shotgun (WGS) entry which is preliminary data.</text>
</comment>